<evidence type="ECO:0000256" key="5">
    <source>
        <dbReference type="ARBA" id="ARBA00023136"/>
    </source>
</evidence>
<feature type="transmembrane region" description="Helical" evidence="6">
    <location>
        <begin position="81"/>
        <end position="107"/>
    </location>
</feature>
<dbReference type="PANTHER" id="PTHR23531:SF1">
    <property type="entry name" value="QUINOLENE RESISTANCE PROTEIN NORA"/>
    <property type="match status" value="1"/>
</dbReference>
<reference evidence="8 9" key="1">
    <citation type="journal article" date="2019" name="Indoor Air">
        <title>Impacts of indoor surface finishes on bacterial viability.</title>
        <authorList>
            <person name="Hu J."/>
            <person name="Maamar S.B."/>
            <person name="Glawe A.J."/>
            <person name="Gottel N."/>
            <person name="Gilbert J.A."/>
            <person name="Hartmann E.M."/>
        </authorList>
    </citation>
    <scope>NUCLEOTIDE SEQUENCE [LARGE SCALE GENOMIC DNA]</scope>
    <source>
        <strain evidence="8 9">AF060A6</strain>
    </source>
</reference>
<dbReference type="GO" id="GO:0005886">
    <property type="term" value="C:plasma membrane"/>
    <property type="evidence" value="ECO:0007669"/>
    <property type="project" value="UniProtKB-SubCell"/>
</dbReference>
<dbReference type="Gene3D" id="1.20.1250.20">
    <property type="entry name" value="MFS general substrate transporter like domains"/>
    <property type="match status" value="2"/>
</dbReference>
<name>A0A4S3PMT1_9BACI</name>
<dbReference type="InterPro" id="IPR001958">
    <property type="entry name" value="Tet-R_TetA/multi-R_MdtG-like"/>
</dbReference>
<feature type="transmembrane region" description="Helical" evidence="6">
    <location>
        <begin position="169"/>
        <end position="190"/>
    </location>
</feature>
<feature type="transmembrane region" description="Helical" evidence="6">
    <location>
        <begin position="370"/>
        <end position="388"/>
    </location>
</feature>
<evidence type="ECO:0000313" key="8">
    <source>
        <dbReference type="EMBL" id="THE10416.1"/>
    </source>
</evidence>
<evidence type="ECO:0000256" key="2">
    <source>
        <dbReference type="ARBA" id="ARBA00022448"/>
    </source>
</evidence>
<dbReference type="CDD" id="cd17489">
    <property type="entry name" value="MFS_YfcJ_like"/>
    <property type="match status" value="1"/>
</dbReference>
<dbReference type="InterPro" id="IPR036259">
    <property type="entry name" value="MFS_trans_sf"/>
</dbReference>
<keyword evidence="3 6" id="KW-0812">Transmembrane</keyword>
<feature type="transmembrane region" description="Helical" evidence="6">
    <location>
        <begin position="143"/>
        <end position="163"/>
    </location>
</feature>
<feature type="transmembrane region" description="Helical" evidence="6">
    <location>
        <begin position="211"/>
        <end position="238"/>
    </location>
</feature>
<dbReference type="OrthoDB" id="9814001at2"/>
<evidence type="ECO:0000259" key="7">
    <source>
        <dbReference type="PROSITE" id="PS50850"/>
    </source>
</evidence>
<dbReference type="PRINTS" id="PR01035">
    <property type="entry name" value="TCRTETA"/>
</dbReference>
<feature type="transmembrane region" description="Helical" evidence="6">
    <location>
        <begin position="304"/>
        <end position="327"/>
    </location>
</feature>
<evidence type="ECO:0000256" key="4">
    <source>
        <dbReference type="ARBA" id="ARBA00022989"/>
    </source>
</evidence>
<dbReference type="RefSeq" id="WP_136381117.1">
    <property type="nucleotide sequence ID" value="NZ_SLUB01000047.1"/>
</dbReference>
<feature type="transmembrane region" description="Helical" evidence="6">
    <location>
        <begin position="49"/>
        <end position="69"/>
    </location>
</feature>
<keyword evidence="4 6" id="KW-1133">Transmembrane helix</keyword>
<dbReference type="InterPro" id="IPR020846">
    <property type="entry name" value="MFS_dom"/>
</dbReference>
<evidence type="ECO:0000256" key="1">
    <source>
        <dbReference type="ARBA" id="ARBA00004651"/>
    </source>
</evidence>
<feature type="transmembrane region" description="Helical" evidence="6">
    <location>
        <begin position="279"/>
        <end position="298"/>
    </location>
</feature>
<feature type="domain" description="Major facilitator superfamily (MFS) profile" evidence="7">
    <location>
        <begin position="11"/>
        <end position="391"/>
    </location>
</feature>
<feature type="transmembrane region" description="Helical" evidence="6">
    <location>
        <begin position="250"/>
        <end position="267"/>
    </location>
</feature>
<evidence type="ECO:0000313" key="9">
    <source>
        <dbReference type="Proteomes" id="UP000306477"/>
    </source>
</evidence>
<dbReference type="GO" id="GO:0022857">
    <property type="term" value="F:transmembrane transporter activity"/>
    <property type="evidence" value="ECO:0007669"/>
    <property type="project" value="InterPro"/>
</dbReference>
<dbReference type="PROSITE" id="PS50850">
    <property type="entry name" value="MFS"/>
    <property type="match status" value="1"/>
</dbReference>
<keyword evidence="2" id="KW-0813">Transport</keyword>
<dbReference type="InterPro" id="IPR011701">
    <property type="entry name" value="MFS"/>
</dbReference>
<dbReference type="EMBL" id="SLUB01000047">
    <property type="protein sequence ID" value="THE10416.1"/>
    <property type="molecule type" value="Genomic_DNA"/>
</dbReference>
<protein>
    <submittedName>
        <fullName evidence="8">MFS transporter</fullName>
    </submittedName>
</protein>
<evidence type="ECO:0000256" key="6">
    <source>
        <dbReference type="SAM" id="Phobius"/>
    </source>
</evidence>
<organism evidence="8 9">
    <name type="scientific">Bacillus timonensis</name>
    <dbReference type="NCBI Taxonomy" id="1033734"/>
    <lineage>
        <taxon>Bacteria</taxon>
        <taxon>Bacillati</taxon>
        <taxon>Bacillota</taxon>
        <taxon>Bacilli</taxon>
        <taxon>Bacillales</taxon>
        <taxon>Bacillaceae</taxon>
        <taxon>Bacillus</taxon>
    </lineage>
</organism>
<dbReference type="InterPro" id="IPR052714">
    <property type="entry name" value="MFS_Exporter"/>
</dbReference>
<evidence type="ECO:0000256" key="3">
    <source>
        <dbReference type="ARBA" id="ARBA00022692"/>
    </source>
</evidence>
<dbReference type="Pfam" id="PF07690">
    <property type="entry name" value="MFS_1"/>
    <property type="match status" value="1"/>
</dbReference>
<proteinExistence type="predicted"/>
<dbReference type="STRING" id="1033734.GCA_000285535_00972"/>
<accession>A0A4S3PMT1</accession>
<dbReference type="AlphaFoldDB" id="A0A4S3PMT1"/>
<keyword evidence="9" id="KW-1185">Reference proteome</keyword>
<dbReference type="SUPFAM" id="SSF103473">
    <property type="entry name" value="MFS general substrate transporter"/>
    <property type="match status" value="1"/>
</dbReference>
<keyword evidence="5 6" id="KW-0472">Membrane</keyword>
<dbReference type="Proteomes" id="UP000306477">
    <property type="component" value="Unassembled WGS sequence"/>
</dbReference>
<dbReference type="PANTHER" id="PTHR23531">
    <property type="entry name" value="QUINOLENE RESISTANCE PROTEIN NORA"/>
    <property type="match status" value="1"/>
</dbReference>
<feature type="transmembrane region" description="Helical" evidence="6">
    <location>
        <begin position="12"/>
        <end position="29"/>
    </location>
</feature>
<gene>
    <name evidence="8" type="ORF">E1I69_18865</name>
</gene>
<sequence length="408" mass="44322">MQGTNKNTEKLWTKYYFLTFVYTMSTQIANNMLMTGLPLYAIHLGGDNSISGMLFGFFMFVAILFRPLFGKIIDEKSRRIVLIIGAVVTAFITLSYVFAFSIGLLLVMRSLHGIGFSATTNASGTVISDIVPKRRLAEGVGYFGLSNTLATAVGPALSIYLIQQFNYQALFIVAGLIGLISILCSLFITYEKGKTSIERKPSNQKRKISELLYEKTALPTALVTVFVYVGMGVALTFIPTFALSLGIEDIGLYYTVYSIALLFTRIVGGKLADKYGSSLVIIPGLIIMTLSFVVLAYANSLSDFILAGILYGLGLGFVEPALNAVMIKLCPPDRRGAGNSTFFTAKDVGSGVGALCLGFISLHAGFKAVFLYSALSMIFASFAYVFILRRQMKFVQSAESSNIQEASV</sequence>
<comment type="subcellular location">
    <subcellularLocation>
        <location evidence="1">Cell membrane</location>
        <topology evidence="1">Multi-pass membrane protein</topology>
    </subcellularLocation>
</comment>
<comment type="caution">
    <text evidence="8">The sequence shown here is derived from an EMBL/GenBank/DDBJ whole genome shotgun (WGS) entry which is preliminary data.</text>
</comment>